<evidence type="ECO:0000256" key="4">
    <source>
        <dbReference type="ARBA" id="ARBA00022640"/>
    </source>
</evidence>
<dbReference type="InterPro" id="IPR034678">
    <property type="entry name" value="RNApol_RpoC1"/>
</dbReference>
<comment type="cofactor">
    <cofactor evidence="9">
        <name>Zn(2+)</name>
        <dbReference type="ChEBI" id="CHEBI:29105"/>
    </cofactor>
    <text evidence="9">Binds 1 Zn(2+) ion per subunit.</text>
</comment>
<dbReference type="InterPro" id="IPR042102">
    <property type="entry name" value="RNA_pol_Rpb1_3_sf"/>
</dbReference>
<dbReference type="InterPro" id="IPR045867">
    <property type="entry name" value="DNA-dir_RpoC_beta_prime"/>
</dbReference>
<keyword evidence="9" id="KW-0460">Magnesium</keyword>
<dbReference type="EC" id="2.7.7.6" evidence="9"/>
<gene>
    <name evidence="9 12" type="primary">rpoC1</name>
    <name evidence="12" type="ORF">Capsosi_055</name>
</gene>
<dbReference type="GO" id="GO:0006351">
    <property type="term" value="P:DNA-templated transcription"/>
    <property type="evidence" value="ECO:0007669"/>
    <property type="project" value="UniProtKB-UniRule"/>
</dbReference>
<feature type="binding site" evidence="9">
    <location>
        <position position="550"/>
    </location>
    <ligand>
        <name>Mg(2+)</name>
        <dbReference type="ChEBI" id="CHEBI:18420"/>
    </ligand>
</feature>
<evidence type="ECO:0000259" key="11">
    <source>
        <dbReference type="SMART" id="SM00663"/>
    </source>
</evidence>
<dbReference type="EMBL" id="MH790906">
    <property type="protein sequence ID" value="AYV90003.1"/>
    <property type="molecule type" value="Genomic_DNA"/>
</dbReference>
<dbReference type="EMBL" id="MG727869">
    <property type="protein sequence ID" value="AWX64086.1"/>
    <property type="molecule type" value="Genomic_DNA"/>
</dbReference>
<dbReference type="GO" id="GO:0003899">
    <property type="term" value="F:DNA-directed RNA polymerase activity"/>
    <property type="evidence" value="ECO:0007669"/>
    <property type="project" value="UniProtKB-UniRule"/>
</dbReference>
<dbReference type="Pfam" id="PF04997">
    <property type="entry name" value="RNA_pol_Rpb1_1"/>
    <property type="match status" value="1"/>
</dbReference>
<comment type="function">
    <text evidence="1 9 10">DNA-dependent RNA polymerase catalyzes the transcription of DNA into RNA using the four ribonucleoside triphosphates as substrates.</text>
</comment>
<dbReference type="PANTHER" id="PTHR19376:SF54">
    <property type="entry name" value="DNA-DIRECTED RNA POLYMERASE SUBUNIT BETA"/>
    <property type="match status" value="1"/>
</dbReference>
<geneLocation type="plastid" evidence="12"/>
<dbReference type="InterPro" id="IPR007066">
    <property type="entry name" value="RNA_pol_Rpb1_3"/>
</dbReference>
<evidence type="ECO:0000256" key="10">
    <source>
        <dbReference type="RuleBase" id="RU004279"/>
    </source>
</evidence>
<dbReference type="Pfam" id="PF04983">
    <property type="entry name" value="RNA_pol_Rpb1_3"/>
    <property type="match status" value="1"/>
</dbReference>
<dbReference type="SUPFAM" id="SSF64484">
    <property type="entry name" value="beta and beta-prime subunits of DNA dependent RNA-polymerase"/>
    <property type="match status" value="1"/>
</dbReference>
<dbReference type="InterPro" id="IPR000722">
    <property type="entry name" value="RNA_pol_asu"/>
</dbReference>
<feature type="binding site" evidence="9">
    <location>
        <position position="81"/>
    </location>
    <ligand>
        <name>Zn(2+)</name>
        <dbReference type="ChEBI" id="CHEBI:29105"/>
    </ligand>
</feature>
<dbReference type="InterPro" id="IPR006592">
    <property type="entry name" value="RNA_pol_N"/>
</dbReference>
<dbReference type="Pfam" id="PF00623">
    <property type="entry name" value="RNA_pol_Rpb1_2"/>
    <property type="match status" value="2"/>
</dbReference>
<evidence type="ECO:0000256" key="7">
    <source>
        <dbReference type="ARBA" id="ARBA00023163"/>
    </source>
</evidence>
<dbReference type="Gene3D" id="1.10.274.100">
    <property type="entry name" value="RNA polymerase Rpb1, domain 3"/>
    <property type="match status" value="1"/>
</dbReference>
<evidence type="ECO:0000256" key="2">
    <source>
        <dbReference type="ARBA" id="ARBA00007207"/>
    </source>
</evidence>
<evidence type="ECO:0000256" key="9">
    <source>
        <dbReference type="HAMAP-Rule" id="MF_01323"/>
    </source>
</evidence>
<keyword evidence="7 9" id="KW-0804">Transcription</keyword>
<name>A0A3G1RIV3_9CHLO</name>
<evidence type="ECO:0000256" key="6">
    <source>
        <dbReference type="ARBA" id="ARBA00022695"/>
    </source>
</evidence>
<comment type="cofactor">
    <cofactor evidence="9">
        <name>Mg(2+)</name>
        <dbReference type="ChEBI" id="CHEBI:18420"/>
    </cofactor>
    <text evidence="9">Binds 1 Mg(2+) ion per subunit.</text>
</comment>
<feature type="binding site" evidence="9">
    <location>
        <position position="548"/>
    </location>
    <ligand>
        <name>Mg(2+)</name>
        <dbReference type="ChEBI" id="CHEBI:18420"/>
    </ligand>
</feature>
<dbReference type="GO" id="GO:0003677">
    <property type="term" value="F:DNA binding"/>
    <property type="evidence" value="ECO:0007669"/>
    <property type="project" value="UniProtKB-UniRule"/>
</dbReference>
<dbReference type="SMART" id="SM00663">
    <property type="entry name" value="RPOLA_N"/>
    <property type="match status" value="1"/>
</dbReference>
<dbReference type="HAMAP" id="MF_01323">
    <property type="entry name" value="RNApol_bact_RpoC1"/>
    <property type="match status" value="1"/>
</dbReference>
<evidence type="ECO:0000256" key="5">
    <source>
        <dbReference type="ARBA" id="ARBA00022679"/>
    </source>
</evidence>
<evidence type="ECO:0000256" key="1">
    <source>
        <dbReference type="ARBA" id="ARBA00004026"/>
    </source>
</evidence>
<sequence>MEHTIKFENDQLEKDPINKKSYIGIRIASPQRIKRWARRRLNGEEIGNVTNGQTLNYKTLKPEVGGLFCERIFGPVNDFKCSCGKQKTQLNPKYCPICGVQFISSRSRRHKMGWIELAAPVTHLWYLKGSISYISILLNLKKKDLETLAYCSKTLSSSVKSYSLTNNYYVVPQSFQWNSQKDWSCFLLYMNAKANQLDTVIPNYLKRSIVFDAPLTGGGAIQNLLRQFTCAERKDRSDRQNPYVNKYIDQISSRIKLLNPEIEVLESFFKYRIFFSPDITVHNKNFRRFVRLRSIRIQYFRRIKLLSPFKFWSTKPSWMVLSVLPVLPPDLRPVLALDSKQIAVSDLNQLYQRVIFRNQRVKRFSSEYALLNFSEEMRYAQRLLQEAVDALIENGKGDQSPMTASNNRPLKSLADMVKGKQGRFRQNLLGKRVDYSGRSVIVVGPTLKLHECGLPKQMALELFQPFLIRELINRKLTRNFLSAKKFIQQSSDVVWEILEQVVSNRPVLLNRAPTLHRLGIQAFQPKLTHGKAILLHPLVCNAFNADFDGDQMAVHVPLSYFAIAEAWKLMLSSNNLLSPATGEPILIPTQDMVLGCYYLTTQDPIKTKIRLQEDQSNDLVLSSGSKLKSKTSYFPKNHLFYSDITQVMKLFNLGVLDLHTEIWLRWTSKVETSKPTRKIEIRMDKLGNIIYISTQCLVYFSKSTQLTTVYIKTTPGRVKINQAIFDVIY</sequence>
<keyword evidence="5 9" id="KW-0808">Transferase</keyword>
<comment type="similarity">
    <text evidence="2 9">Belongs to the RNA polymerase beta' chain family. RpoC1 subfamily.</text>
</comment>
<dbReference type="Gene3D" id="4.10.860.120">
    <property type="entry name" value="RNA polymerase II, clamp domain"/>
    <property type="match status" value="1"/>
</dbReference>
<feature type="domain" description="RNA polymerase N-terminal" evidence="11">
    <location>
        <begin position="317"/>
        <end position="600"/>
    </location>
</feature>
<evidence type="ECO:0000256" key="3">
    <source>
        <dbReference type="ARBA" id="ARBA00022478"/>
    </source>
</evidence>
<reference evidence="12" key="1">
    <citation type="journal article" date="2018" name="J. Phycol.">
        <title>Flip-flop organization in the chloroplast genome of Capsosiphon fulvescens (Ulvophyceae, Chlorophyta.</title>
        <authorList>
            <person name="Kim D."/>
            <person name="Lee J."/>
            <person name="Choi J.W."/>
            <person name="Yang J.H."/>
            <person name="Hwang I.K."/>
            <person name="Yoon H.S."/>
        </authorList>
    </citation>
    <scope>NUCLEOTIDE SEQUENCE</scope>
    <source>
        <strain evidence="12">TypeA</strain>
        <strain evidence="13">TypeB</strain>
    </source>
</reference>
<dbReference type="GO" id="GO:0008270">
    <property type="term" value="F:zinc ion binding"/>
    <property type="evidence" value="ECO:0007669"/>
    <property type="project" value="UniProtKB-UniRule"/>
</dbReference>
<dbReference type="InterPro" id="IPR044893">
    <property type="entry name" value="RNA_pol_Rpb1_clamp_domain"/>
</dbReference>
<organism evidence="12">
    <name type="scientific">Capsosiphon fulvescens</name>
    <dbReference type="NCBI Taxonomy" id="205396"/>
    <lineage>
        <taxon>Eukaryota</taxon>
        <taxon>Viridiplantae</taxon>
        <taxon>Chlorophyta</taxon>
        <taxon>core chlorophytes</taxon>
        <taxon>Ulvophyceae</taxon>
        <taxon>OUU clade</taxon>
        <taxon>Ulotrichales</taxon>
        <taxon>Ulotrichaceae</taxon>
        <taxon>Capsosiphon</taxon>
    </lineage>
</organism>
<keyword evidence="4 12" id="KW-0934">Plastid</keyword>
<dbReference type="InterPro" id="IPR007080">
    <property type="entry name" value="RNA_pol_Rpb1_1"/>
</dbReference>
<dbReference type="AlphaFoldDB" id="A0A3G1RIV3"/>
<dbReference type="GO" id="GO:0000287">
    <property type="term" value="F:magnesium ion binding"/>
    <property type="evidence" value="ECO:0007669"/>
    <property type="project" value="UniProtKB-UniRule"/>
</dbReference>
<feature type="binding site" evidence="9">
    <location>
        <position position="83"/>
    </location>
    <ligand>
        <name>Zn(2+)</name>
        <dbReference type="ChEBI" id="CHEBI:29105"/>
    </ligand>
</feature>
<keyword evidence="9" id="KW-0862">Zinc</keyword>
<keyword evidence="6 9" id="KW-0548">Nucleotidyltransferase</keyword>
<feature type="binding site" evidence="9">
    <location>
        <position position="98"/>
    </location>
    <ligand>
        <name>Zn(2+)</name>
        <dbReference type="ChEBI" id="CHEBI:29105"/>
    </ligand>
</feature>
<evidence type="ECO:0000313" key="13">
    <source>
        <dbReference type="EMBL" id="AYV90003.1"/>
    </source>
</evidence>
<evidence type="ECO:0000256" key="8">
    <source>
        <dbReference type="ARBA" id="ARBA00048552"/>
    </source>
</evidence>
<feature type="binding site" evidence="9">
    <location>
        <position position="95"/>
    </location>
    <ligand>
        <name>Zn(2+)</name>
        <dbReference type="ChEBI" id="CHEBI:29105"/>
    </ligand>
</feature>
<dbReference type="Gene3D" id="2.40.40.20">
    <property type="match status" value="1"/>
</dbReference>
<dbReference type="RefSeq" id="YP_009538397.1">
    <property type="nucleotide sequence ID" value="NC_039920.1"/>
</dbReference>
<keyword evidence="9" id="KW-0479">Metal-binding</keyword>
<dbReference type="GeneID" id="38458143"/>
<comment type="catalytic activity">
    <reaction evidence="8 9 10">
        <text>RNA(n) + a ribonucleoside 5'-triphosphate = RNA(n+1) + diphosphate</text>
        <dbReference type="Rhea" id="RHEA:21248"/>
        <dbReference type="Rhea" id="RHEA-COMP:14527"/>
        <dbReference type="Rhea" id="RHEA-COMP:17342"/>
        <dbReference type="ChEBI" id="CHEBI:33019"/>
        <dbReference type="ChEBI" id="CHEBI:61557"/>
        <dbReference type="ChEBI" id="CHEBI:140395"/>
        <dbReference type="EC" id="2.7.7.6"/>
    </reaction>
</comment>
<evidence type="ECO:0000313" key="12">
    <source>
        <dbReference type="EMBL" id="AWX64086.1"/>
    </source>
</evidence>
<protein>
    <recommendedName>
        <fullName evidence="9">DNA-directed RNA polymerase subunit gamma</fullName>
        <shortName evidence="9">RNAP subunit gamma</shortName>
        <ecNumber evidence="9">2.7.7.6</ecNumber>
    </recommendedName>
    <alternativeName>
        <fullName evidence="9">RNA polymerase subunit gamma</fullName>
    </alternativeName>
    <alternativeName>
        <fullName evidence="9">Transcriptase subunit gamma</fullName>
    </alternativeName>
</protein>
<dbReference type="GO" id="GO:0000428">
    <property type="term" value="C:DNA-directed RNA polymerase complex"/>
    <property type="evidence" value="ECO:0007669"/>
    <property type="project" value="UniProtKB-KW"/>
</dbReference>
<dbReference type="Gene3D" id="1.10.40.90">
    <property type="match status" value="1"/>
</dbReference>
<accession>A0A3G1RIV3</accession>
<feature type="binding site" evidence="9">
    <location>
        <position position="546"/>
    </location>
    <ligand>
        <name>Mg(2+)</name>
        <dbReference type="ChEBI" id="CHEBI:18420"/>
    </ligand>
</feature>
<dbReference type="PANTHER" id="PTHR19376">
    <property type="entry name" value="DNA-DIRECTED RNA POLYMERASE"/>
    <property type="match status" value="1"/>
</dbReference>
<proteinExistence type="inferred from homology"/>
<keyword evidence="3 9" id="KW-0240">DNA-directed RNA polymerase</keyword>